<dbReference type="Gene3D" id="1.25.40.10">
    <property type="entry name" value="Tetratricopeptide repeat domain"/>
    <property type="match status" value="1"/>
</dbReference>
<reference evidence="2" key="1">
    <citation type="submission" date="2018-03" db="EMBL/GenBank/DDBJ databases">
        <authorList>
            <person name="Guldener U."/>
        </authorList>
    </citation>
    <scope>NUCLEOTIDE SEQUENCE</scope>
</reference>
<organism evidence="2 3">
    <name type="scientific">Cephalotrichum gorgonifer</name>
    <dbReference type="NCBI Taxonomy" id="2041049"/>
    <lineage>
        <taxon>Eukaryota</taxon>
        <taxon>Fungi</taxon>
        <taxon>Dikarya</taxon>
        <taxon>Ascomycota</taxon>
        <taxon>Pezizomycotina</taxon>
        <taxon>Sordariomycetes</taxon>
        <taxon>Hypocreomycetidae</taxon>
        <taxon>Microascales</taxon>
        <taxon>Microascaceae</taxon>
        <taxon>Cephalotrichum</taxon>
    </lineage>
</organism>
<evidence type="ECO:0000313" key="3">
    <source>
        <dbReference type="Proteomes" id="UP001187682"/>
    </source>
</evidence>
<dbReference type="SUPFAM" id="SSF48452">
    <property type="entry name" value="TPR-like"/>
    <property type="match status" value="1"/>
</dbReference>
<feature type="region of interest" description="Disordered" evidence="1">
    <location>
        <begin position="122"/>
        <end position="162"/>
    </location>
</feature>
<gene>
    <name evidence="2" type="ORF">DNG_04075</name>
</gene>
<dbReference type="EMBL" id="ONZQ02000005">
    <property type="protein sequence ID" value="SPO01399.1"/>
    <property type="molecule type" value="Genomic_DNA"/>
</dbReference>
<protein>
    <submittedName>
        <fullName evidence="2">Related to tetratricopeptide repeat protein 1 (TTC1)</fullName>
    </submittedName>
</protein>
<sequence length="278" mass="30627">MASQSTKESSPTRISPNNDGPEIADDAPVPITYSPEEEATLLNESNEKKSEANTLFVSKDYPAALAKYDEAIDVCPRHLDYELAVLRCNVSACHLKLDEWKDAISSATAALEGLIRVEARDAPKEKKGREGEGEDEDVEEEIISSGAADAAPMPVREDEVSKRKADVKRIRAKALMRRARARSELGGWQNLAGAEEDYKVLVAMDNLGRADRKIVRAQLKELPTRVKAAQEQETAEMWAKLKDLGNGILRPFGLSTDNFQMKKDEKTGGYSMNFNGSG</sequence>
<keyword evidence="3" id="KW-1185">Reference proteome</keyword>
<feature type="compositionally biased region" description="Basic and acidic residues" evidence="1">
    <location>
        <begin position="122"/>
        <end position="131"/>
    </location>
</feature>
<dbReference type="PANTHER" id="PTHR46014">
    <property type="entry name" value="TETRATRICOPEPTIDE REPEAT PROTEIN 1"/>
    <property type="match status" value="1"/>
</dbReference>
<feature type="compositionally biased region" description="Polar residues" evidence="1">
    <location>
        <begin position="1"/>
        <end position="18"/>
    </location>
</feature>
<dbReference type="PANTHER" id="PTHR46014:SF1">
    <property type="entry name" value="TETRATRICOPEPTIDE REPEAT PROTEIN 1"/>
    <property type="match status" value="1"/>
</dbReference>
<feature type="region of interest" description="Disordered" evidence="1">
    <location>
        <begin position="1"/>
        <end position="30"/>
    </location>
</feature>
<accession>A0AAE8MXS1</accession>
<evidence type="ECO:0000256" key="1">
    <source>
        <dbReference type="SAM" id="MobiDB-lite"/>
    </source>
</evidence>
<proteinExistence type="predicted"/>
<comment type="caution">
    <text evidence="2">The sequence shown here is derived from an EMBL/GenBank/DDBJ whole genome shotgun (WGS) entry which is preliminary data.</text>
</comment>
<evidence type="ECO:0000313" key="2">
    <source>
        <dbReference type="EMBL" id="SPO01399.1"/>
    </source>
</evidence>
<dbReference type="AlphaFoldDB" id="A0AAE8MXS1"/>
<name>A0AAE8MXS1_9PEZI</name>
<dbReference type="InterPro" id="IPR011990">
    <property type="entry name" value="TPR-like_helical_dom_sf"/>
</dbReference>
<feature type="compositionally biased region" description="Acidic residues" evidence="1">
    <location>
        <begin position="132"/>
        <end position="142"/>
    </location>
</feature>
<dbReference type="Proteomes" id="UP001187682">
    <property type="component" value="Unassembled WGS sequence"/>
</dbReference>
<dbReference type="InterPro" id="IPR052769">
    <property type="entry name" value="TPR_domain_protein"/>
</dbReference>